<dbReference type="PANTHER" id="PTHR23113:SF363">
    <property type="entry name" value="PROTEIN SON OF SEVENLESS"/>
    <property type="match status" value="1"/>
</dbReference>
<gene>
    <name evidence="8" type="primary">Sos2</name>
    <name evidence="8" type="ORF">NPIL_612481</name>
</gene>
<feature type="region of interest" description="Disordered" evidence="3">
    <location>
        <begin position="1299"/>
        <end position="1327"/>
    </location>
</feature>
<dbReference type="Pfam" id="PF00618">
    <property type="entry name" value="RasGEF_N"/>
    <property type="match status" value="1"/>
</dbReference>
<evidence type="ECO:0000259" key="6">
    <source>
        <dbReference type="PROSITE" id="PS50010"/>
    </source>
</evidence>
<dbReference type="Gene3D" id="1.20.870.10">
    <property type="entry name" value="Son of sevenless (SoS) protein Chain: S domain 1"/>
    <property type="match status" value="1"/>
</dbReference>
<keyword evidence="1 2" id="KW-0344">Guanine-nucleotide releasing factor</keyword>
<dbReference type="InterPro" id="IPR011993">
    <property type="entry name" value="PH-like_dom_sf"/>
</dbReference>
<dbReference type="PROSITE" id="PS50212">
    <property type="entry name" value="RASGEF_NTER"/>
    <property type="match status" value="1"/>
</dbReference>
<dbReference type="Pfam" id="PF22697">
    <property type="entry name" value="SOS1_NGEF_PH"/>
    <property type="match status" value="1"/>
</dbReference>
<dbReference type="Gene3D" id="2.30.29.30">
    <property type="entry name" value="Pleckstrin-homology domain (PH domain)/Phosphotyrosine-binding domain (PTB)"/>
    <property type="match status" value="1"/>
</dbReference>
<dbReference type="SUPFAM" id="SSF48065">
    <property type="entry name" value="DBL homology domain (DH-domain)"/>
    <property type="match status" value="1"/>
</dbReference>
<dbReference type="InterPro" id="IPR001849">
    <property type="entry name" value="PH_domain"/>
</dbReference>
<dbReference type="Pfam" id="PF00621">
    <property type="entry name" value="RhoGEF"/>
    <property type="match status" value="1"/>
</dbReference>
<feature type="compositionally biased region" description="Pro residues" evidence="3">
    <location>
        <begin position="1184"/>
        <end position="1196"/>
    </location>
</feature>
<dbReference type="PROSITE" id="PS50010">
    <property type="entry name" value="DH_2"/>
    <property type="match status" value="1"/>
</dbReference>
<dbReference type="SUPFAM" id="SSF48366">
    <property type="entry name" value="Ras GEF"/>
    <property type="match status" value="1"/>
</dbReference>
<dbReference type="InterPro" id="IPR001895">
    <property type="entry name" value="RASGEF_cat_dom"/>
</dbReference>
<dbReference type="CDD" id="cd22915">
    <property type="entry name" value="HFD_SOS1_rpt2"/>
    <property type="match status" value="1"/>
</dbReference>
<dbReference type="PANTHER" id="PTHR23113">
    <property type="entry name" value="GUANINE NUCLEOTIDE EXCHANGE FACTOR"/>
    <property type="match status" value="1"/>
</dbReference>
<dbReference type="PROSITE" id="PS00720">
    <property type="entry name" value="RASGEF"/>
    <property type="match status" value="1"/>
</dbReference>
<dbReference type="InterPro" id="IPR000651">
    <property type="entry name" value="Ras-like_Gua-exchang_fac_N"/>
</dbReference>
<comment type="caution">
    <text evidence="8">The sequence shown here is derived from an EMBL/GenBank/DDBJ whole genome shotgun (WGS) entry which is preliminary data.</text>
</comment>
<dbReference type="CDD" id="cd00155">
    <property type="entry name" value="RasGEF"/>
    <property type="match status" value="1"/>
</dbReference>
<feature type="region of interest" description="Disordered" evidence="3">
    <location>
        <begin position="1132"/>
        <end position="1265"/>
    </location>
</feature>
<dbReference type="OrthoDB" id="546434at2759"/>
<keyword evidence="9" id="KW-1185">Reference proteome</keyword>
<dbReference type="SMART" id="SM00229">
    <property type="entry name" value="RasGEFN"/>
    <property type="match status" value="1"/>
</dbReference>
<evidence type="ECO:0000256" key="1">
    <source>
        <dbReference type="ARBA" id="ARBA00022658"/>
    </source>
</evidence>
<dbReference type="PROSITE" id="PS50009">
    <property type="entry name" value="RASGEF_CAT"/>
    <property type="match status" value="1"/>
</dbReference>
<dbReference type="Gene3D" id="1.20.900.10">
    <property type="entry name" value="Dbl homology (DH) domain"/>
    <property type="match status" value="1"/>
</dbReference>
<dbReference type="InterPro" id="IPR019804">
    <property type="entry name" value="Ras_G-nucl-exch_fac_CS"/>
</dbReference>
<dbReference type="Gene3D" id="1.10.20.10">
    <property type="entry name" value="Histone, subunit A"/>
    <property type="match status" value="1"/>
</dbReference>
<dbReference type="EMBL" id="BMAW01110201">
    <property type="protein sequence ID" value="GFT42054.1"/>
    <property type="molecule type" value="Genomic_DNA"/>
</dbReference>
<evidence type="ECO:0000313" key="8">
    <source>
        <dbReference type="EMBL" id="GFT42054.1"/>
    </source>
</evidence>
<feature type="compositionally biased region" description="Polar residues" evidence="3">
    <location>
        <begin position="1223"/>
        <end position="1233"/>
    </location>
</feature>
<dbReference type="FunFam" id="1.10.20.10:FF:000029">
    <property type="entry name" value="son of sevenless homolog 1 isoform X1"/>
    <property type="match status" value="1"/>
</dbReference>
<dbReference type="PROSITE" id="PS50003">
    <property type="entry name" value="PH_DOMAIN"/>
    <property type="match status" value="1"/>
</dbReference>
<dbReference type="InterPro" id="IPR008937">
    <property type="entry name" value="Ras-like_GEF"/>
</dbReference>
<dbReference type="CDD" id="cd06224">
    <property type="entry name" value="REM"/>
    <property type="match status" value="1"/>
</dbReference>
<dbReference type="GO" id="GO:0007265">
    <property type="term" value="P:Ras protein signal transduction"/>
    <property type="evidence" value="ECO:0007669"/>
    <property type="project" value="TreeGrafter"/>
</dbReference>
<dbReference type="Gene3D" id="1.10.840.10">
    <property type="entry name" value="Ras guanine-nucleotide exchange factors catalytic domain"/>
    <property type="match status" value="1"/>
</dbReference>
<evidence type="ECO:0000259" key="4">
    <source>
        <dbReference type="PROSITE" id="PS50003"/>
    </source>
</evidence>
<dbReference type="SMART" id="SM00325">
    <property type="entry name" value="RhoGEF"/>
    <property type="match status" value="1"/>
</dbReference>
<dbReference type="Proteomes" id="UP000887013">
    <property type="component" value="Unassembled WGS sequence"/>
</dbReference>
<feature type="compositionally biased region" description="Polar residues" evidence="3">
    <location>
        <begin position="1169"/>
        <end position="1179"/>
    </location>
</feature>
<dbReference type="CDD" id="cd00160">
    <property type="entry name" value="RhoGEF"/>
    <property type="match status" value="1"/>
</dbReference>
<feature type="domain" description="N-terminal Ras-GEF" evidence="7">
    <location>
        <begin position="596"/>
        <end position="747"/>
    </location>
</feature>
<dbReference type="Gene3D" id="6.10.250.3060">
    <property type="match status" value="1"/>
</dbReference>
<dbReference type="InterPro" id="IPR023578">
    <property type="entry name" value="Ras_GEF_dom_sf"/>
</dbReference>
<dbReference type="InterPro" id="IPR036964">
    <property type="entry name" value="RASGEF_cat_dom_sf"/>
</dbReference>
<feature type="compositionally biased region" description="Pro residues" evidence="3">
    <location>
        <begin position="1143"/>
        <end position="1160"/>
    </location>
</feature>
<dbReference type="InterPro" id="IPR000219">
    <property type="entry name" value="DH_dom"/>
</dbReference>
<feature type="domain" description="Ras-GEF" evidence="5">
    <location>
        <begin position="784"/>
        <end position="1022"/>
    </location>
</feature>
<evidence type="ECO:0000256" key="3">
    <source>
        <dbReference type="SAM" id="MobiDB-lite"/>
    </source>
</evidence>
<organism evidence="8 9">
    <name type="scientific">Nephila pilipes</name>
    <name type="common">Giant wood spider</name>
    <name type="synonym">Nephila maculata</name>
    <dbReference type="NCBI Taxonomy" id="299642"/>
    <lineage>
        <taxon>Eukaryota</taxon>
        <taxon>Metazoa</taxon>
        <taxon>Ecdysozoa</taxon>
        <taxon>Arthropoda</taxon>
        <taxon>Chelicerata</taxon>
        <taxon>Arachnida</taxon>
        <taxon>Araneae</taxon>
        <taxon>Araneomorphae</taxon>
        <taxon>Entelegynae</taxon>
        <taxon>Araneoidea</taxon>
        <taxon>Nephilidae</taxon>
        <taxon>Nephila</taxon>
    </lineage>
</organism>
<feature type="region of interest" description="Disordered" evidence="3">
    <location>
        <begin position="1023"/>
        <end position="1099"/>
    </location>
</feature>
<feature type="compositionally biased region" description="Low complexity" evidence="3">
    <location>
        <begin position="1132"/>
        <end position="1142"/>
    </location>
</feature>
<dbReference type="SMART" id="SM00147">
    <property type="entry name" value="RasGEF"/>
    <property type="match status" value="1"/>
</dbReference>
<protein>
    <submittedName>
        <fullName evidence="8">Son of sevenless homolog 2</fullName>
    </submittedName>
</protein>
<dbReference type="SUPFAM" id="SSF50729">
    <property type="entry name" value="PH domain-like"/>
    <property type="match status" value="1"/>
</dbReference>
<dbReference type="CDD" id="cd01261">
    <property type="entry name" value="PH_SOS"/>
    <property type="match status" value="1"/>
</dbReference>
<dbReference type="SUPFAM" id="SSF47113">
    <property type="entry name" value="Histone-fold"/>
    <property type="match status" value="1"/>
</dbReference>
<proteinExistence type="predicted"/>
<accession>A0A8X6P0J0</accession>
<evidence type="ECO:0000259" key="5">
    <source>
        <dbReference type="PROSITE" id="PS50009"/>
    </source>
</evidence>
<dbReference type="GO" id="GO:0046982">
    <property type="term" value="F:protein heterodimerization activity"/>
    <property type="evidence" value="ECO:0007669"/>
    <property type="project" value="InterPro"/>
</dbReference>
<evidence type="ECO:0000256" key="2">
    <source>
        <dbReference type="PROSITE-ProRule" id="PRU00168"/>
    </source>
</evidence>
<sequence>MFASSRDADQIYDFDSEENSGKWKCLLINALSKVQFQVHPSLTAKDDALRYVETLIFRLLGMLCAAQPHTVQDVEERVQKTFPHPIDKWAIGDAQSAIEKGKKKSPLVLPVEKIHPLLQKEILGYKVDIQVIQYIVAVLEYISADILKLAGNYVKNIRHVEITCQDIKVAMCADKVLMDMFYQDEDVSLSIEEEPTRRTSLTYDEVVKDLIHEEKQYIRDLNMIIKVFREPFVEIFYKSKELDVIFSNILEIYDFSVYLLGTFEDALEMAEEDRNPSIGTCYEELAEYQEFDVYDKYAHDILMPESKEKLMALLQQPNVRHSLQSAGHGFTQAVKYVLPKLLLGPVFHCFQYFDFLKVLKKLTPSAEDRESLEQAEGVFQPLKAELERLCSNILPKRKQGEAFSRMYNRGNRQASIQKMNELQRSIDGWEGKDIGQCCNDFVMDGILGKVGSGGRRLTERQVFLFDGLMILCKPNNKRSSVTGPVAEYRLKEKYYLRKIEIIDREDTDELKNAFEIAPRDQLHIVLFAKTPEEKSNWMANLIMLNTRSMLERTLDSILLDEEKKHPLRLPSPEKYRFAVEDSESNIIFEENKSSAGVPVIKSATLLKLVERLTYHMYADPMFVRTFLTTYRSFCQPLELLDLLIERFEIEDPPPPAALLDRSLDGTVIENYKNSYREDLKRFRKEYCQPVQFRVLNVLRHWVDHHFYDFERDPSLLTALRSFLEDKVKGKSMRKWVESINKVIMRRLEPVEESREITFGFEKIPPPIEWFLSTTYEKFDLLTLHPIEIARQLTLLEFELYRSVKPSELVGSVWTKKDKMKTSPNLLRMIHHSSNFTFYVEKCIVETENFEERVAVVSRVLEIMIVLQDLNNFTGVLEIVGAMNSACVHRLEHTLNSVKYSLKKSLEEAQELNSDHFKKYQEKLRSINPPCVPFFGMYLTNILHIEEGNPDFLPIAEGMINFSKRRKVAEITGEIQQYQNQPYCLTSQTDIRRFLENLDPLEGRTDKAFNDYLYNKSLEIEPRGCKQPPKFPRKWPDLPLKSPGIKPRLSRSGHHPNSLPTDSRSFSISSSQINPDDDDSQSCVVTPPNPSTPLTPTFSSGGFNSDHSIFAPVMIGSGTLAISETPPINYPSSPSFISNSLPSSLPPPLPNPPSLPPPPLPPRRKRESSIGDTSPCTKQATDAPLLPPRETSPPPLPPRRDLSGASGTLPRMHSASNFPPVHRPSNSGWSNVPSEVTLPRRNSALDVANLPQTAPRRLSQSSLNDTSAVVSPSAHFSLSPIPVTHHTSVGVLDSAIALLPPPHSSRSTPQLPPKTHRQTLLMNNHAPR</sequence>
<dbReference type="Pfam" id="PF00617">
    <property type="entry name" value="RasGEF"/>
    <property type="match status" value="1"/>
</dbReference>
<evidence type="ECO:0000313" key="9">
    <source>
        <dbReference type="Proteomes" id="UP000887013"/>
    </source>
</evidence>
<feature type="domain" description="DH" evidence="6">
    <location>
        <begin position="202"/>
        <end position="389"/>
    </location>
</feature>
<dbReference type="SMART" id="SM00233">
    <property type="entry name" value="PH"/>
    <property type="match status" value="1"/>
</dbReference>
<feature type="domain" description="PH" evidence="4">
    <location>
        <begin position="440"/>
        <end position="546"/>
    </location>
</feature>
<name>A0A8X6P0J0_NEPPI</name>
<dbReference type="InterPro" id="IPR035899">
    <property type="entry name" value="DBL_dom_sf"/>
</dbReference>
<evidence type="ECO:0000259" key="7">
    <source>
        <dbReference type="PROSITE" id="PS50212"/>
    </source>
</evidence>
<dbReference type="GO" id="GO:0005085">
    <property type="term" value="F:guanyl-nucleotide exchange factor activity"/>
    <property type="evidence" value="ECO:0007669"/>
    <property type="project" value="UniProtKB-KW"/>
</dbReference>
<dbReference type="InterPro" id="IPR055251">
    <property type="entry name" value="SOS1_NGEF_PH"/>
</dbReference>
<dbReference type="InterPro" id="IPR009072">
    <property type="entry name" value="Histone-fold"/>
</dbReference>
<reference evidence="8" key="1">
    <citation type="submission" date="2020-08" db="EMBL/GenBank/DDBJ databases">
        <title>Multicomponent nature underlies the extraordinary mechanical properties of spider dragline silk.</title>
        <authorList>
            <person name="Kono N."/>
            <person name="Nakamura H."/>
            <person name="Mori M."/>
            <person name="Yoshida Y."/>
            <person name="Ohtoshi R."/>
            <person name="Malay A.D."/>
            <person name="Moran D.A.P."/>
            <person name="Tomita M."/>
            <person name="Numata K."/>
            <person name="Arakawa K."/>
        </authorList>
    </citation>
    <scope>NUCLEOTIDE SEQUENCE</scope>
</reference>
<dbReference type="CDD" id="cd22914">
    <property type="entry name" value="HFD_SOS1_rpt1"/>
    <property type="match status" value="1"/>
</dbReference>
<dbReference type="GO" id="GO:0005886">
    <property type="term" value="C:plasma membrane"/>
    <property type="evidence" value="ECO:0007669"/>
    <property type="project" value="TreeGrafter"/>
</dbReference>